<protein>
    <submittedName>
        <fullName evidence="2">Uncharacterized protein</fullName>
    </submittedName>
</protein>
<evidence type="ECO:0000256" key="1">
    <source>
        <dbReference type="SAM" id="MobiDB-lite"/>
    </source>
</evidence>
<dbReference type="Proteomes" id="UP001597168">
    <property type="component" value="Unassembled WGS sequence"/>
</dbReference>
<gene>
    <name evidence="2" type="ORF">ACFQ3T_13025</name>
</gene>
<proteinExistence type="predicted"/>
<dbReference type="EMBL" id="JBHTLK010000053">
    <property type="protein sequence ID" value="MFD1148049.1"/>
    <property type="molecule type" value="Genomic_DNA"/>
</dbReference>
<organism evidence="2 3">
    <name type="scientific">Saccharothrix hoggarensis</name>
    <dbReference type="NCBI Taxonomy" id="913853"/>
    <lineage>
        <taxon>Bacteria</taxon>
        <taxon>Bacillati</taxon>
        <taxon>Actinomycetota</taxon>
        <taxon>Actinomycetes</taxon>
        <taxon>Pseudonocardiales</taxon>
        <taxon>Pseudonocardiaceae</taxon>
        <taxon>Saccharothrix</taxon>
    </lineage>
</organism>
<accession>A0ABW3QTD1</accession>
<comment type="caution">
    <text evidence="2">The sequence shown here is derived from an EMBL/GenBank/DDBJ whole genome shotgun (WGS) entry which is preliminary data.</text>
</comment>
<sequence length="78" mass="9089">MTRSSSTPSFRELRSKFRDGRLTWADLTPDERAALTEEQRRVLRDLESEVLERPDRDMHGSESVRAYRGGLPEGGRRR</sequence>
<reference evidence="3" key="1">
    <citation type="journal article" date="2019" name="Int. J. Syst. Evol. Microbiol.">
        <title>The Global Catalogue of Microorganisms (GCM) 10K type strain sequencing project: providing services to taxonomists for standard genome sequencing and annotation.</title>
        <authorList>
            <consortium name="The Broad Institute Genomics Platform"/>
            <consortium name="The Broad Institute Genome Sequencing Center for Infectious Disease"/>
            <person name="Wu L."/>
            <person name="Ma J."/>
        </authorList>
    </citation>
    <scope>NUCLEOTIDE SEQUENCE [LARGE SCALE GENOMIC DNA]</scope>
    <source>
        <strain evidence="3">CCUG 60214</strain>
    </source>
</reference>
<evidence type="ECO:0000313" key="2">
    <source>
        <dbReference type="EMBL" id="MFD1148049.1"/>
    </source>
</evidence>
<name>A0ABW3QTD1_9PSEU</name>
<feature type="region of interest" description="Disordered" evidence="1">
    <location>
        <begin position="50"/>
        <end position="78"/>
    </location>
</feature>
<dbReference type="RefSeq" id="WP_380723492.1">
    <property type="nucleotide sequence ID" value="NZ_JBHTLK010000053.1"/>
</dbReference>
<feature type="compositionally biased region" description="Basic and acidic residues" evidence="1">
    <location>
        <begin position="50"/>
        <end position="62"/>
    </location>
</feature>
<keyword evidence="3" id="KW-1185">Reference proteome</keyword>
<evidence type="ECO:0000313" key="3">
    <source>
        <dbReference type="Proteomes" id="UP001597168"/>
    </source>
</evidence>